<reference evidence="11 12" key="1">
    <citation type="submission" date="2019-10" db="EMBL/GenBank/DDBJ databases">
        <title>Bifidobacterium from non-human primates.</title>
        <authorList>
            <person name="Modesto M."/>
        </authorList>
    </citation>
    <scope>NUCLEOTIDE SEQUENCE [LARGE SCALE GENOMIC DNA]</scope>
    <source>
        <strain evidence="11 12">TREC</strain>
    </source>
</reference>
<comment type="caution">
    <text evidence="11">The sequence shown here is derived from an EMBL/GenBank/DDBJ whole genome shotgun (WGS) entry which is preliminary data.</text>
</comment>
<evidence type="ECO:0000256" key="7">
    <source>
        <dbReference type="ARBA" id="ARBA00022840"/>
    </source>
</evidence>
<dbReference type="CDD" id="cd03257">
    <property type="entry name" value="ABC_NikE_OppD_transporters"/>
    <property type="match status" value="1"/>
</dbReference>
<dbReference type="InterPro" id="IPR027417">
    <property type="entry name" value="P-loop_NTPase"/>
</dbReference>
<dbReference type="SUPFAM" id="SSF52540">
    <property type="entry name" value="P-loop containing nucleoside triphosphate hydrolases"/>
    <property type="match status" value="1"/>
</dbReference>
<dbReference type="SMART" id="SM00382">
    <property type="entry name" value="AAA"/>
    <property type="match status" value="1"/>
</dbReference>
<keyword evidence="9" id="KW-0472">Membrane</keyword>
<dbReference type="Proteomes" id="UP000469763">
    <property type="component" value="Unassembled WGS sequence"/>
</dbReference>
<feature type="domain" description="ABC transporter" evidence="10">
    <location>
        <begin position="3"/>
        <end position="246"/>
    </location>
</feature>
<dbReference type="PROSITE" id="PS00211">
    <property type="entry name" value="ABC_TRANSPORTER_1"/>
    <property type="match status" value="1"/>
</dbReference>
<dbReference type="InterPro" id="IPR003439">
    <property type="entry name" value="ABC_transporter-like_ATP-bd"/>
</dbReference>
<dbReference type="InterPro" id="IPR003593">
    <property type="entry name" value="AAA+_ATPase"/>
</dbReference>
<keyword evidence="3" id="KW-0813">Transport</keyword>
<evidence type="ECO:0000256" key="9">
    <source>
        <dbReference type="ARBA" id="ARBA00023136"/>
    </source>
</evidence>
<evidence type="ECO:0000256" key="5">
    <source>
        <dbReference type="ARBA" id="ARBA00022519"/>
    </source>
</evidence>
<dbReference type="InterPro" id="IPR017871">
    <property type="entry name" value="ABC_transporter-like_CS"/>
</dbReference>
<sequence>MGVDIRGLNVAIGGRPVVRDVNLSVGDGERVGLIGSSGSGKSMIAKSLLGLLPRGAEASGSAALGGTEAIGAAERTLADLRGRYVGVVFQNPGATLNPVATVMRQVELPLRLHYDLGRDERRDRVMSMLRKVGLDESVAGKYPHELSGGQQQRVGIATALITSPRLIVADEPTTALDSIIQRQIVDLLVSLVDDAGASMLFITHDFSVLARATTRCYVIDDGAVAEEGRTARLLAAPNADATRGLVASARRLTLSAEPMAAEPMTVEQGGAR</sequence>
<keyword evidence="4" id="KW-1003">Cell membrane</keyword>
<dbReference type="GO" id="GO:0005524">
    <property type="term" value="F:ATP binding"/>
    <property type="evidence" value="ECO:0007669"/>
    <property type="project" value="UniProtKB-KW"/>
</dbReference>
<keyword evidence="12" id="KW-1185">Reference proteome</keyword>
<dbReference type="OrthoDB" id="8481147at2"/>
<dbReference type="GO" id="GO:0016887">
    <property type="term" value="F:ATP hydrolysis activity"/>
    <property type="evidence" value="ECO:0007669"/>
    <property type="project" value="InterPro"/>
</dbReference>
<keyword evidence="5" id="KW-0997">Cell inner membrane</keyword>
<dbReference type="GO" id="GO:0005886">
    <property type="term" value="C:plasma membrane"/>
    <property type="evidence" value="ECO:0007669"/>
    <property type="project" value="UniProtKB-SubCell"/>
</dbReference>
<dbReference type="AlphaFoldDB" id="A0A7K3TFT5"/>
<evidence type="ECO:0000256" key="3">
    <source>
        <dbReference type="ARBA" id="ARBA00022448"/>
    </source>
</evidence>
<protein>
    <submittedName>
        <fullName evidence="11">ATP-binding cassette domain-containing protein</fullName>
    </submittedName>
</protein>
<dbReference type="PANTHER" id="PTHR43297">
    <property type="entry name" value="OLIGOPEPTIDE TRANSPORT ATP-BINDING PROTEIN APPD"/>
    <property type="match status" value="1"/>
</dbReference>
<evidence type="ECO:0000256" key="1">
    <source>
        <dbReference type="ARBA" id="ARBA00004202"/>
    </source>
</evidence>
<evidence type="ECO:0000259" key="10">
    <source>
        <dbReference type="PROSITE" id="PS50893"/>
    </source>
</evidence>
<evidence type="ECO:0000256" key="6">
    <source>
        <dbReference type="ARBA" id="ARBA00022741"/>
    </source>
</evidence>
<evidence type="ECO:0000256" key="8">
    <source>
        <dbReference type="ARBA" id="ARBA00022967"/>
    </source>
</evidence>
<dbReference type="Gene3D" id="3.40.50.300">
    <property type="entry name" value="P-loop containing nucleotide triphosphate hydrolases"/>
    <property type="match status" value="1"/>
</dbReference>
<gene>
    <name evidence="11" type="ORF">GFD22_02990</name>
</gene>
<dbReference type="PROSITE" id="PS50893">
    <property type="entry name" value="ABC_TRANSPORTER_2"/>
    <property type="match status" value="1"/>
</dbReference>
<evidence type="ECO:0000313" key="11">
    <source>
        <dbReference type="EMBL" id="NEG77957.1"/>
    </source>
</evidence>
<dbReference type="InterPro" id="IPR050388">
    <property type="entry name" value="ABC_Ni/Peptide_Import"/>
</dbReference>
<proteinExistence type="inferred from homology"/>
<comment type="subcellular location">
    <subcellularLocation>
        <location evidence="1">Cell membrane</location>
        <topology evidence="1">Peripheral membrane protein</topology>
    </subcellularLocation>
</comment>
<keyword evidence="6" id="KW-0547">Nucleotide-binding</keyword>
<dbReference type="EMBL" id="WHZY01000003">
    <property type="protein sequence ID" value="NEG77957.1"/>
    <property type="molecule type" value="Genomic_DNA"/>
</dbReference>
<evidence type="ECO:0000256" key="2">
    <source>
        <dbReference type="ARBA" id="ARBA00005417"/>
    </source>
</evidence>
<accession>A0A7K3TFT5</accession>
<keyword evidence="7 11" id="KW-0067">ATP-binding</keyword>
<evidence type="ECO:0000256" key="4">
    <source>
        <dbReference type="ARBA" id="ARBA00022475"/>
    </source>
</evidence>
<name>A0A7K3TFT5_9BIFI</name>
<keyword evidence="8" id="KW-1278">Translocase</keyword>
<dbReference type="PANTHER" id="PTHR43297:SF14">
    <property type="entry name" value="ATPASE AAA-TYPE CORE DOMAIN-CONTAINING PROTEIN"/>
    <property type="match status" value="1"/>
</dbReference>
<dbReference type="Pfam" id="PF00005">
    <property type="entry name" value="ABC_tran"/>
    <property type="match status" value="1"/>
</dbReference>
<comment type="similarity">
    <text evidence="2">Belongs to the ABC transporter superfamily.</text>
</comment>
<dbReference type="RefSeq" id="WP_152350660.1">
    <property type="nucleotide sequence ID" value="NZ_WBSN01000012.1"/>
</dbReference>
<organism evidence="11 12">
    <name type="scientific">Bifidobacterium avesanii</name>
    <dbReference type="NCBI Taxonomy" id="1798157"/>
    <lineage>
        <taxon>Bacteria</taxon>
        <taxon>Bacillati</taxon>
        <taxon>Actinomycetota</taxon>
        <taxon>Actinomycetes</taxon>
        <taxon>Bifidobacteriales</taxon>
        <taxon>Bifidobacteriaceae</taxon>
        <taxon>Bifidobacterium</taxon>
    </lineage>
</organism>
<evidence type="ECO:0000313" key="12">
    <source>
        <dbReference type="Proteomes" id="UP000469763"/>
    </source>
</evidence>